<dbReference type="InterPro" id="IPR051448">
    <property type="entry name" value="CdaR-like_regulators"/>
</dbReference>
<keyword evidence="6" id="KW-1185">Reference proteome</keyword>
<dbReference type="PANTHER" id="PTHR33744:SF1">
    <property type="entry name" value="DNA-BINDING TRANSCRIPTIONAL ACTIVATOR ADER"/>
    <property type="match status" value="1"/>
</dbReference>
<dbReference type="PANTHER" id="PTHR33744">
    <property type="entry name" value="CARBOHYDRATE DIACID REGULATOR"/>
    <property type="match status" value="1"/>
</dbReference>
<dbReference type="Pfam" id="PF17853">
    <property type="entry name" value="GGDEF_2"/>
    <property type="match status" value="1"/>
</dbReference>
<dbReference type="Pfam" id="PF13556">
    <property type="entry name" value="HTH_30"/>
    <property type="match status" value="1"/>
</dbReference>
<dbReference type="Proteomes" id="UP001229346">
    <property type="component" value="Unassembled WGS sequence"/>
</dbReference>
<dbReference type="InterPro" id="IPR012914">
    <property type="entry name" value="PucR_dom"/>
</dbReference>
<dbReference type="Gene3D" id="1.10.10.2840">
    <property type="entry name" value="PucR C-terminal helix-turn-helix domain"/>
    <property type="match status" value="1"/>
</dbReference>
<evidence type="ECO:0000313" key="6">
    <source>
        <dbReference type="Proteomes" id="UP001229346"/>
    </source>
</evidence>
<dbReference type="InterPro" id="IPR041522">
    <property type="entry name" value="CdaR_GGDEF"/>
</dbReference>
<dbReference type="EMBL" id="JAUSSU010000008">
    <property type="protein sequence ID" value="MDQ0114724.1"/>
    <property type="molecule type" value="Genomic_DNA"/>
</dbReference>
<sequence length="541" mass="61532">MLLKDLLSLPIYANAAVVAGREGMSNTVQSITIMDAPDIIHYLKPQELLLTTGYAMKDHPEALLSLVTSMAGVGCAGLAIKTKRFFSEVPPEVVKRADELQFPIIELSLEQSLGDISSHSLSHILEKRTDELNYALTTHRQFSQMIMQGKTTQDIIEELSLLISSPVLLIDAHAELLCHSSGLTELQCRDFLPSLQERIAPNRDSAVAAASVIQPIMTFQLEGYVVALIDQSHAHYSLSKHAMEQAANVIGLELMKRQAVKERSRRYKNEFFSDFVDGLISSEQELTHRIKYYNLMNHPSYVSVVMKRDTSYDTAGVSNAIEADGRFLSERDRHYNVLKTEFSKLDQRFVLFTKNDYFCALIALQRGIDVKEGKGSKFMEQMRQIVDTLHRVHGIPISIGIGNPVPQLPDIPLSYKEAVEALQTGYDARKRQFVQPYRAKNFNNLLRMIPKEELKEYYEDTFKDLLQIDGKERSDLLKTLSTFYETHCQLAETAKQLFVHRNTVTYRLDKCERLTGRDLRDPVESLRFRTAFSMESIVHSD</sequence>
<name>A0ABT9U503_PAEHA</name>
<feature type="domain" description="PucR C-terminal helix-turn-helix" evidence="3">
    <location>
        <begin position="476"/>
        <end position="532"/>
    </location>
</feature>
<feature type="domain" description="Purine catabolism PurC-like" evidence="2">
    <location>
        <begin position="5"/>
        <end position="124"/>
    </location>
</feature>
<dbReference type="InterPro" id="IPR025736">
    <property type="entry name" value="PucR_C-HTH_dom"/>
</dbReference>
<evidence type="ECO:0000259" key="2">
    <source>
        <dbReference type="Pfam" id="PF07905"/>
    </source>
</evidence>
<evidence type="ECO:0000256" key="1">
    <source>
        <dbReference type="ARBA" id="ARBA00006754"/>
    </source>
</evidence>
<reference evidence="5 6" key="1">
    <citation type="submission" date="2023-07" db="EMBL/GenBank/DDBJ databases">
        <title>Sorghum-associated microbial communities from plants grown in Nebraska, USA.</title>
        <authorList>
            <person name="Schachtman D."/>
        </authorList>
    </citation>
    <scope>NUCLEOTIDE SEQUENCE [LARGE SCALE GENOMIC DNA]</scope>
    <source>
        <strain evidence="5 6">CC482</strain>
    </source>
</reference>
<protein>
    <submittedName>
        <fullName evidence="5">Purine catabolism regulator</fullName>
    </submittedName>
</protein>
<evidence type="ECO:0000313" key="5">
    <source>
        <dbReference type="EMBL" id="MDQ0114724.1"/>
    </source>
</evidence>
<evidence type="ECO:0000259" key="3">
    <source>
        <dbReference type="Pfam" id="PF13556"/>
    </source>
</evidence>
<evidence type="ECO:0000259" key="4">
    <source>
        <dbReference type="Pfam" id="PF17853"/>
    </source>
</evidence>
<dbReference type="RefSeq" id="WP_307206104.1">
    <property type="nucleotide sequence ID" value="NZ_JAUSSU010000008.1"/>
</dbReference>
<dbReference type="InterPro" id="IPR042070">
    <property type="entry name" value="PucR_C-HTH_sf"/>
</dbReference>
<accession>A0ABT9U503</accession>
<comment type="similarity">
    <text evidence="1">Belongs to the CdaR family.</text>
</comment>
<dbReference type="Pfam" id="PF07905">
    <property type="entry name" value="PucR"/>
    <property type="match status" value="1"/>
</dbReference>
<feature type="domain" description="CdaR GGDEF-like" evidence="4">
    <location>
        <begin position="282"/>
        <end position="423"/>
    </location>
</feature>
<gene>
    <name evidence="5" type="ORF">J2T15_004180</name>
</gene>
<comment type="caution">
    <text evidence="5">The sequence shown here is derived from an EMBL/GenBank/DDBJ whole genome shotgun (WGS) entry which is preliminary data.</text>
</comment>
<proteinExistence type="inferred from homology"/>
<organism evidence="5 6">
    <name type="scientific">Paenibacillus harenae</name>
    <dbReference type="NCBI Taxonomy" id="306543"/>
    <lineage>
        <taxon>Bacteria</taxon>
        <taxon>Bacillati</taxon>
        <taxon>Bacillota</taxon>
        <taxon>Bacilli</taxon>
        <taxon>Bacillales</taxon>
        <taxon>Paenibacillaceae</taxon>
        <taxon>Paenibacillus</taxon>
    </lineage>
</organism>